<keyword evidence="2" id="KW-0662">Pyridine nucleotide biosynthesis</keyword>
<accession>A0A0Q2V3X1</accession>
<dbReference type="InterPro" id="IPR036380">
    <property type="entry name" value="Isochorismatase-like_sf"/>
</dbReference>
<dbReference type="InterPro" id="IPR000868">
    <property type="entry name" value="Isochorismatase-like_dom"/>
</dbReference>
<comment type="similarity">
    <text evidence="1">Belongs to the isochorismatase family.</text>
</comment>
<evidence type="ECO:0000256" key="1">
    <source>
        <dbReference type="ARBA" id="ARBA00006336"/>
    </source>
</evidence>
<evidence type="ECO:0000256" key="2">
    <source>
        <dbReference type="ARBA" id="ARBA00022642"/>
    </source>
</evidence>
<evidence type="ECO:0000256" key="8">
    <source>
        <dbReference type="ARBA" id="ARBA00072277"/>
    </source>
</evidence>
<gene>
    <name evidence="10" type="ORF">AMR76_02535</name>
</gene>
<sequence length="208" mass="22350">MSKTLILVDVQNDFAPGGALAVPEGDMIVPVINRLLPHFDHVIATKDWHPADHASFASVQGKSIGDMVDLNGVSQIMWPDHCVQHTDGAAFIPGLNTDEIEYVVYKGTHSAIDSYSGFFDNQRQQSTGLADYLKDKGIDDVYIVGLATDYCVKFTALDAASLGLQTTVIADACRGVNLSPDDSHQAFEAMKASGCRVISSDEFLASIG</sequence>
<dbReference type="GO" id="GO:0019363">
    <property type="term" value="P:pyridine nucleotide biosynthetic process"/>
    <property type="evidence" value="ECO:0007669"/>
    <property type="project" value="UniProtKB-KW"/>
</dbReference>
<organism evidence="10 11">
    <name type="scientific">Vibrio furnissii</name>
    <dbReference type="NCBI Taxonomy" id="29494"/>
    <lineage>
        <taxon>Bacteria</taxon>
        <taxon>Pseudomonadati</taxon>
        <taxon>Pseudomonadota</taxon>
        <taxon>Gammaproteobacteria</taxon>
        <taxon>Vibrionales</taxon>
        <taxon>Vibrionaceae</taxon>
        <taxon>Vibrio</taxon>
    </lineage>
</organism>
<comment type="caution">
    <text evidence="10">The sequence shown here is derived from an EMBL/GenBank/DDBJ whole genome shotgun (WGS) entry which is preliminary data.</text>
</comment>
<dbReference type="EC" id="3.5.1.19" evidence="6"/>
<dbReference type="InterPro" id="IPR052347">
    <property type="entry name" value="Isochorismatase_Nicotinamidase"/>
</dbReference>
<dbReference type="Proteomes" id="UP000051221">
    <property type="component" value="Unassembled WGS sequence"/>
</dbReference>
<dbReference type="NCBIfam" id="NF008623">
    <property type="entry name" value="PRK11609.1"/>
    <property type="match status" value="1"/>
</dbReference>
<dbReference type="CDD" id="cd01011">
    <property type="entry name" value="nicotinamidase"/>
    <property type="match status" value="1"/>
</dbReference>
<dbReference type="AlphaFoldDB" id="A0A0Q2V3X1"/>
<reference evidence="10 11" key="1">
    <citation type="submission" date="2015-08" db="EMBL/GenBank/DDBJ databases">
        <title>Antibacterial properties of a collection of Vibrionaceae strains.</title>
        <authorList>
            <person name="Giubergia S."/>
        </authorList>
    </citation>
    <scope>NUCLEOTIDE SEQUENCE [LARGE SCALE GENOMIC DNA]</scope>
    <source>
        <strain evidence="10 11">S0821</strain>
    </source>
</reference>
<dbReference type="FunFam" id="3.40.50.850:FF:000006">
    <property type="entry name" value="Bifunctional pyrazinamidase/nicotinamidase"/>
    <property type="match status" value="1"/>
</dbReference>
<dbReference type="PANTHER" id="PTHR11080:SF2">
    <property type="entry name" value="LD05707P"/>
    <property type="match status" value="1"/>
</dbReference>
<keyword evidence="11" id="KW-1185">Reference proteome</keyword>
<name>A0A0Q2V3X1_VIBFU</name>
<comment type="pathway">
    <text evidence="5">Cofactor biosynthesis; nicotinate biosynthesis; nicotinate from nicotinamide: step 1/1.</text>
</comment>
<protein>
    <recommendedName>
        <fullName evidence="8">Nicotinamidase</fullName>
        <ecNumber evidence="6">3.5.1.19</ecNumber>
    </recommendedName>
    <alternativeName>
        <fullName evidence="7">Nicotinamide deamidase</fullName>
    </alternativeName>
</protein>
<dbReference type="EMBL" id="LKHS01000002">
    <property type="protein sequence ID" value="KQH87488.1"/>
    <property type="molecule type" value="Genomic_DNA"/>
</dbReference>
<dbReference type="FunCoup" id="A0A0Q2V3X1">
    <property type="interactions" value="487"/>
</dbReference>
<evidence type="ECO:0000259" key="9">
    <source>
        <dbReference type="Pfam" id="PF00857"/>
    </source>
</evidence>
<proteinExistence type="inferred from homology"/>
<dbReference type="RefSeq" id="WP_055465208.1">
    <property type="nucleotide sequence ID" value="NZ_LKHS01000002.1"/>
</dbReference>
<evidence type="ECO:0000313" key="11">
    <source>
        <dbReference type="Proteomes" id="UP000051221"/>
    </source>
</evidence>
<dbReference type="SUPFAM" id="SSF52499">
    <property type="entry name" value="Isochorismatase-like hydrolases"/>
    <property type="match status" value="1"/>
</dbReference>
<dbReference type="Pfam" id="PF00857">
    <property type="entry name" value="Isochorismatase"/>
    <property type="match status" value="1"/>
</dbReference>
<dbReference type="Gene3D" id="3.40.50.850">
    <property type="entry name" value="Isochorismatase-like"/>
    <property type="match status" value="1"/>
</dbReference>
<keyword evidence="3" id="KW-0479">Metal-binding</keyword>
<evidence type="ECO:0000256" key="5">
    <source>
        <dbReference type="ARBA" id="ARBA00037900"/>
    </source>
</evidence>
<dbReference type="GO" id="GO:0046872">
    <property type="term" value="F:metal ion binding"/>
    <property type="evidence" value="ECO:0007669"/>
    <property type="project" value="UniProtKB-KW"/>
</dbReference>
<evidence type="ECO:0000256" key="4">
    <source>
        <dbReference type="ARBA" id="ARBA00022801"/>
    </source>
</evidence>
<evidence type="ECO:0000256" key="7">
    <source>
        <dbReference type="ARBA" id="ARBA00043224"/>
    </source>
</evidence>
<dbReference type="InParanoid" id="A0A0Q2V3X1"/>
<evidence type="ECO:0000256" key="6">
    <source>
        <dbReference type="ARBA" id="ARBA00039017"/>
    </source>
</evidence>
<keyword evidence="4" id="KW-0378">Hydrolase</keyword>
<dbReference type="PANTHER" id="PTHR11080">
    <property type="entry name" value="PYRAZINAMIDASE/NICOTINAMIDASE"/>
    <property type="match status" value="1"/>
</dbReference>
<dbReference type="GO" id="GO:0008936">
    <property type="term" value="F:nicotinamidase activity"/>
    <property type="evidence" value="ECO:0007669"/>
    <property type="project" value="UniProtKB-EC"/>
</dbReference>
<feature type="domain" description="Isochorismatase-like" evidence="9">
    <location>
        <begin position="4"/>
        <end position="202"/>
    </location>
</feature>
<evidence type="ECO:0000256" key="3">
    <source>
        <dbReference type="ARBA" id="ARBA00022723"/>
    </source>
</evidence>
<evidence type="ECO:0000313" key="10">
    <source>
        <dbReference type="EMBL" id="KQH87488.1"/>
    </source>
</evidence>